<evidence type="ECO:0000256" key="9">
    <source>
        <dbReference type="ARBA" id="ARBA00022840"/>
    </source>
</evidence>
<dbReference type="NCBIfam" id="TIGR00348">
    <property type="entry name" value="hsdR"/>
    <property type="match status" value="1"/>
</dbReference>
<dbReference type="EC" id="3.1.21.3" evidence="11"/>
<organism evidence="13 14">
    <name type="scientific">Veillonella seminalis</name>
    <dbReference type="NCBI Taxonomy" id="1502943"/>
    <lineage>
        <taxon>Bacteria</taxon>
        <taxon>Bacillati</taxon>
        <taxon>Bacillota</taxon>
        <taxon>Negativicutes</taxon>
        <taxon>Veillonellales</taxon>
        <taxon>Veillonellaceae</taxon>
        <taxon>Veillonella</taxon>
    </lineage>
</organism>
<comment type="caution">
    <text evidence="13">The sequence shown here is derived from an EMBL/GenBank/DDBJ whole genome shotgun (WGS) entry which is preliminary data.</text>
</comment>
<dbReference type="AlphaFoldDB" id="A0A833FIH1"/>
<gene>
    <name evidence="13" type="ORF">F8R14_07585</name>
</gene>
<dbReference type="PANTHER" id="PTHR30195">
    <property type="entry name" value="TYPE I SITE-SPECIFIC DEOXYRIBONUCLEASE PROTEIN SUBUNIT M AND R"/>
    <property type="match status" value="1"/>
</dbReference>
<accession>A0A833FIH1</accession>
<dbReference type="SUPFAM" id="SSF52540">
    <property type="entry name" value="P-loop containing nucleoside triphosphate hydrolases"/>
    <property type="match status" value="1"/>
</dbReference>
<dbReference type="PROSITE" id="PS51192">
    <property type="entry name" value="HELICASE_ATP_BIND_1"/>
    <property type="match status" value="1"/>
</dbReference>
<evidence type="ECO:0000256" key="2">
    <source>
        <dbReference type="ARBA" id="ARBA00008598"/>
    </source>
</evidence>
<keyword evidence="5 11" id="KW-0547">Nucleotide-binding</keyword>
<keyword evidence="4" id="KW-0540">Nuclease</keyword>
<evidence type="ECO:0000256" key="3">
    <source>
        <dbReference type="ARBA" id="ARBA00011296"/>
    </source>
</evidence>
<dbReference type="PANTHER" id="PTHR30195:SF16">
    <property type="entry name" value="TYPE I RESTRICTION ENZYME ENDONUCLEASE SUBUNIT"/>
    <property type="match status" value="1"/>
</dbReference>
<dbReference type="InterPro" id="IPR007409">
    <property type="entry name" value="Restrct_endonuc_type1_HsdR_N"/>
</dbReference>
<evidence type="ECO:0000313" key="14">
    <source>
        <dbReference type="Proteomes" id="UP000434554"/>
    </source>
</evidence>
<dbReference type="EMBL" id="WBKH01000007">
    <property type="protein sequence ID" value="KAB1477936.1"/>
    <property type="molecule type" value="Genomic_DNA"/>
</dbReference>
<keyword evidence="9 11" id="KW-0067">ATP-binding</keyword>
<comment type="catalytic activity">
    <reaction evidence="1 11">
        <text>Endonucleolytic cleavage of DNA to give random double-stranded fragments with terminal 5'-phosphates, ATP is simultaneously hydrolyzed.</text>
        <dbReference type="EC" id="3.1.21.3"/>
    </reaction>
</comment>
<dbReference type="Gene3D" id="3.40.50.300">
    <property type="entry name" value="P-loop containing nucleotide triphosphate hydrolases"/>
    <property type="match status" value="2"/>
</dbReference>
<comment type="function">
    <text evidence="11">Subunit R is required for both nuclease and ATPase activities, but not for modification.</text>
</comment>
<dbReference type="GeneID" id="83054745"/>
<reference evidence="13 14" key="1">
    <citation type="submission" date="2019-09" db="EMBL/GenBank/DDBJ databases">
        <title>Draft genome sequence of 3 type strains from the CCUG.</title>
        <authorList>
            <person name="Pineiro-Iglesias B."/>
            <person name="Tunovic T."/>
            <person name="Unosson C."/>
            <person name="Inganas E."/>
            <person name="Ohlen M."/>
            <person name="Cardew S."/>
            <person name="Jensie-Markopoulos S."/>
            <person name="Salva-Serra F."/>
            <person name="Jaen-Luchoro D."/>
            <person name="Karlsson R."/>
            <person name="Svensson-Stadler L."/>
            <person name="Chun J."/>
            <person name="Moore E."/>
        </authorList>
    </citation>
    <scope>NUCLEOTIDE SEQUENCE [LARGE SCALE GENOMIC DNA]</scope>
    <source>
        <strain evidence="13 14">CCUG 65427</strain>
    </source>
</reference>
<evidence type="ECO:0000256" key="1">
    <source>
        <dbReference type="ARBA" id="ARBA00000851"/>
    </source>
</evidence>
<keyword evidence="6 11" id="KW-0680">Restriction system</keyword>
<dbReference type="Pfam" id="PF12008">
    <property type="entry name" value="EcoR124_C"/>
    <property type="match status" value="1"/>
</dbReference>
<dbReference type="Gene3D" id="3.90.1570.50">
    <property type="match status" value="1"/>
</dbReference>
<feature type="domain" description="Helicase ATP-binding" evidence="12">
    <location>
        <begin position="283"/>
        <end position="456"/>
    </location>
</feature>
<evidence type="ECO:0000256" key="5">
    <source>
        <dbReference type="ARBA" id="ARBA00022741"/>
    </source>
</evidence>
<dbReference type="RefSeq" id="WP_127007568.1">
    <property type="nucleotide sequence ID" value="NZ_RQUZ01000004.1"/>
</dbReference>
<dbReference type="GO" id="GO:0005524">
    <property type="term" value="F:ATP binding"/>
    <property type="evidence" value="ECO:0007669"/>
    <property type="project" value="UniProtKB-KW"/>
</dbReference>
<dbReference type="InterPro" id="IPR051268">
    <property type="entry name" value="Type-I_R_enzyme_R_subunit"/>
</dbReference>
<name>A0A833FIH1_9FIRM</name>
<evidence type="ECO:0000256" key="6">
    <source>
        <dbReference type="ARBA" id="ARBA00022747"/>
    </source>
</evidence>
<dbReference type="CDD" id="cd18800">
    <property type="entry name" value="SF2_C_EcoR124I-like"/>
    <property type="match status" value="1"/>
</dbReference>
<dbReference type="InterPro" id="IPR014001">
    <property type="entry name" value="Helicase_ATP-bd"/>
</dbReference>
<dbReference type="GO" id="GO:0009035">
    <property type="term" value="F:type I site-specific deoxyribonuclease activity"/>
    <property type="evidence" value="ECO:0007669"/>
    <property type="project" value="UniProtKB-EC"/>
</dbReference>
<dbReference type="CDD" id="cd22332">
    <property type="entry name" value="HsdR_N"/>
    <property type="match status" value="1"/>
</dbReference>
<dbReference type="SMART" id="SM00487">
    <property type="entry name" value="DEXDc"/>
    <property type="match status" value="1"/>
</dbReference>
<evidence type="ECO:0000256" key="4">
    <source>
        <dbReference type="ARBA" id="ARBA00022722"/>
    </source>
</evidence>
<dbReference type="InterPro" id="IPR027417">
    <property type="entry name" value="P-loop_NTPase"/>
</dbReference>
<dbReference type="GO" id="GO:0003677">
    <property type="term" value="F:DNA binding"/>
    <property type="evidence" value="ECO:0007669"/>
    <property type="project" value="UniProtKB-KW"/>
</dbReference>
<dbReference type="GO" id="GO:0009307">
    <property type="term" value="P:DNA restriction-modification system"/>
    <property type="evidence" value="ECO:0007669"/>
    <property type="project" value="UniProtKB-KW"/>
</dbReference>
<evidence type="ECO:0000256" key="8">
    <source>
        <dbReference type="ARBA" id="ARBA00022801"/>
    </source>
</evidence>
<keyword evidence="7" id="KW-0255">Endonuclease</keyword>
<evidence type="ECO:0000256" key="11">
    <source>
        <dbReference type="RuleBase" id="RU364115"/>
    </source>
</evidence>
<keyword evidence="10 11" id="KW-0238">DNA-binding</keyword>
<dbReference type="InterPro" id="IPR004473">
    <property type="entry name" value="Restrct_endonuc_typeI_HsdR"/>
</dbReference>
<evidence type="ECO:0000313" key="13">
    <source>
        <dbReference type="EMBL" id="KAB1477936.1"/>
    </source>
</evidence>
<comment type="subunit">
    <text evidence="3 11">The type I restriction/modification system is composed of three polypeptides R, M and S.</text>
</comment>
<dbReference type="Proteomes" id="UP000434554">
    <property type="component" value="Unassembled WGS sequence"/>
</dbReference>
<comment type="similarity">
    <text evidence="2 11">Belongs to the HsdR family.</text>
</comment>
<dbReference type="Pfam" id="PF22679">
    <property type="entry name" value="T1R_D3-like"/>
    <property type="match status" value="1"/>
</dbReference>
<evidence type="ECO:0000259" key="12">
    <source>
        <dbReference type="PROSITE" id="PS51192"/>
    </source>
</evidence>
<keyword evidence="8 11" id="KW-0378">Hydrolase</keyword>
<dbReference type="Pfam" id="PF18766">
    <property type="entry name" value="SWI2_SNF2"/>
    <property type="match status" value="1"/>
</dbReference>
<dbReference type="InterPro" id="IPR055180">
    <property type="entry name" value="HsdR_RecA-like_helicase_dom_2"/>
</dbReference>
<dbReference type="InterPro" id="IPR040980">
    <property type="entry name" value="SWI2_SNF2"/>
</dbReference>
<dbReference type="Pfam" id="PF04313">
    <property type="entry name" value="HSDR_N"/>
    <property type="match status" value="1"/>
</dbReference>
<evidence type="ECO:0000256" key="7">
    <source>
        <dbReference type="ARBA" id="ARBA00022759"/>
    </source>
</evidence>
<protein>
    <recommendedName>
        <fullName evidence="11">Type I restriction enzyme endonuclease subunit</fullName>
        <shortName evidence="11">R protein</shortName>
        <ecNumber evidence="11">3.1.21.3</ecNumber>
    </recommendedName>
    <alternativeName>
        <fullName evidence="11">Type-1 restriction enzyme R protein</fullName>
    </alternativeName>
</protein>
<dbReference type="InterPro" id="IPR022625">
    <property type="entry name" value="TypeI_RM_Rsu_C"/>
</dbReference>
<evidence type="ECO:0000256" key="10">
    <source>
        <dbReference type="ARBA" id="ARBA00023125"/>
    </source>
</evidence>
<proteinExistence type="inferred from homology"/>
<sequence length="1067" mass="123208">MDNFNKESDFEAALITALQRYGWEKDVLKNPTEEDLLQNWANILFENNRDIDRLGDYPLIKEEMDDLLEQIRRLRTPLALNGFINGKTVSIIRKNPDDTLHYGKEVSLKIYDRMEIAAGQSRYQIVQQPRFDRREKVLQDRRGDLMLLINGMPVFHIELKKSGVPVIEAANQIEKYAHEGLFSGIFSLIQIFVAMNPSEALYFANPGPDGRFNSDFYFHWADLNNDPINDWKIVAERLLSIPMAHQLVGFYTVADDSDGVLKVMRSYQYYASNKISDRVSKNNWHEGNQLGGYIWHTTGSGKTMTSFKSAQLIANSKDADKVIFLMDRIELGTQSLKEYRAFADNADDVQETEDTIMLISKLKSSDPKNTLIVSSIQKMSNIKEDAVSKMRAKDLEDMKSKRLVFIIDECHRSTFGDMLSTIKATFPNALFFGFTGTPVFRENEQVMTTTADIFGDELHRYSIADGIRDKNVLGFDPTMVMVYKDKELRQRVAVKESGAQSLEEAIEDPVMSKKYYHFMSPNEVPMAGKQLDDGKYQKGIEDYLGEEAWTNDDYEWAVVEDIAENWLTLSRNNQFHAIFATSSIPEAVRYYRKFRERYPDLKVAGLFDPTIDNKGGDRSLFKEDGLKIMLEDYNSIFGQNFDIGGYAKYKKDVSARLAHKKPYERVNREFQLELLIVVNQMLTGFDSKWINVLYLDKVMVYQNLIQAFSRTNRLFNINEKPFGSIRYYRMPHTMKRNIEDAVQLYSGDRPQGLFADHLPDNVRHMNATFNEMVAIFKSAGVPDLDRLPEDIPSKAKFAKLFREFSTYMQAARLQGFSWDKREYSSLVDVEDTSVEEIIYLIPTEDDYLILDQRYKELRKPGDSPTDDGPEEITFPIDPYLTEQNTGVIDNDYMNSRFEKWRKQLDDPNSDPAMIEETLTDLHKSFAFLSQEEQKYANIFLHDIQTGDVSLVPGKTFREYVTEYVTAAKNQQNKKISTYLGIDETLLTNLMDAHVTKDNLNEYGRFDALKATVVREKAQEYFTKVDKKKLPPFRVNNRVDELLTKFVLEGGFDIQDPDEEDNVEKVGE</sequence>